<evidence type="ECO:0000256" key="8">
    <source>
        <dbReference type="ARBA" id="ARBA00023053"/>
    </source>
</evidence>
<feature type="transmembrane region" description="Helical" evidence="12">
    <location>
        <begin position="410"/>
        <end position="431"/>
    </location>
</feature>
<dbReference type="InterPro" id="IPR018422">
    <property type="entry name" value="Cation/H_exchanger_CPA1"/>
</dbReference>
<organism evidence="14 15">
    <name type="scientific">Algimonas arctica</name>
    <dbReference type="NCBI Taxonomy" id="1479486"/>
    <lineage>
        <taxon>Bacteria</taxon>
        <taxon>Pseudomonadati</taxon>
        <taxon>Pseudomonadota</taxon>
        <taxon>Alphaproteobacteria</taxon>
        <taxon>Maricaulales</taxon>
        <taxon>Robiginitomaculaceae</taxon>
        <taxon>Algimonas</taxon>
    </lineage>
</organism>
<feature type="transmembrane region" description="Helical" evidence="12">
    <location>
        <begin position="177"/>
        <end position="201"/>
    </location>
</feature>
<keyword evidence="9" id="KW-0406">Ion transport</keyword>
<evidence type="ECO:0000313" key="14">
    <source>
        <dbReference type="EMBL" id="GHB00461.1"/>
    </source>
</evidence>
<dbReference type="GO" id="GO:0015386">
    <property type="term" value="F:potassium:proton antiporter activity"/>
    <property type="evidence" value="ECO:0007669"/>
    <property type="project" value="TreeGrafter"/>
</dbReference>
<evidence type="ECO:0000256" key="3">
    <source>
        <dbReference type="ARBA" id="ARBA00022448"/>
    </source>
</evidence>
<protein>
    <submittedName>
        <fullName evidence="14">Sodium:proton antiporter</fullName>
    </submittedName>
</protein>
<dbReference type="GO" id="GO:0051453">
    <property type="term" value="P:regulation of intracellular pH"/>
    <property type="evidence" value="ECO:0007669"/>
    <property type="project" value="TreeGrafter"/>
</dbReference>
<evidence type="ECO:0000256" key="2">
    <source>
        <dbReference type="ARBA" id="ARBA00007367"/>
    </source>
</evidence>
<feature type="transmembrane region" description="Helical" evidence="12">
    <location>
        <begin position="348"/>
        <end position="369"/>
    </location>
</feature>
<feature type="domain" description="Cation/H+ exchanger transmembrane" evidence="13">
    <location>
        <begin position="14"/>
        <end position="437"/>
    </location>
</feature>
<reference evidence="14" key="1">
    <citation type="journal article" date="2014" name="Int. J. Syst. Evol. Microbiol.">
        <title>Complete genome sequence of Corynebacterium casei LMG S-19264T (=DSM 44701T), isolated from a smear-ripened cheese.</title>
        <authorList>
            <consortium name="US DOE Joint Genome Institute (JGI-PGF)"/>
            <person name="Walter F."/>
            <person name="Albersmeier A."/>
            <person name="Kalinowski J."/>
            <person name="Ruckert C."/>
        </authorList>
    </citation>
    <scope>NUCLEOTIDE SEQUENCE</scope>
    <source>
        <strain evidence="14">KCTC 32513</strain>
    </source>
</reference>
<dbReference type="GO" id="GO:0098719">
    <property type="term" value="P:sodium ion import across plasma membrane"/>
    <property type="evidence" value="ECO:0007669"/>
    <property type="project" value="TreeGrafter"/>
</dbReference>
<feature type="transmembrane region" description="Helical" evidence="12">
    <location>
        <begin position="256"/>
        <end position="274"/>
    </location>
</feature>
<dbReference type="EMBL" id="BMZH01000011">
    <property type="protein sequence ID" value="GHB00461.1"/>
    <property type="molecule type" value="Genomic_DNA"/>
</dbReference>
<feature type="transmembrane region" description="Helical" evidence="12">
    <location>
        <begin position="221"/>
        <end position="244"/>
    </location>
</feature>
<evidence type="ECO:0000256" key="7">
    <source>
        <dbReference type="ARBA" id="ARBA00022989"/>
    </source>
</evidence>
<keyword evidence="10 12" id="KW-0472">Membrane</keyword>
<keyword evidence="5" id="KW-1003">Cell membrane</keyword>
<proteinExistence type="inferred from homology"/>
<dbReference type="PANTHER" id="PTHR10110">
    <property type="entry name" value="SODIUM/HYDROGEN EXCHANGER"/>
    <property type="match status" value="1"/>
</dbReference>
<dbReference type="RefSeq" id="WP_189498783.1">
    <property type="nucleotide sequence ID" value="NZ_BMZH01000011.1"/>
</dbReference>
<dbReference type="InterPro" id="IPR006153">
    <property type="entry name" value="Cation/H_exchanger_TM"/>
</dbReference>
<evidence type="ECO:0000256" key="1">
    <source>
        <dbReference type="ARBA" id="ARBA00004651"/>
    </source>
</evidence>
<evidence type="ECO:0000256" key="9">
    <source>
        <dbReference type="ARBA" id="ARBA00023065"/>
    </source>
</evidence>
<keyword evidence="15" id="KW-1185">Reference proteome</keyword>
<feature type="transmembrane region" description="Helical" evidence="12">
    <location>
        <begin position="6"/>
        <end position="25"/>
    </location>
</feature>
<keyword evidence="4" id="KW-0050">Antiport</keyword>
<keyword evidence="6 12" id="KW-0812">Transmembrane</keyword>
<dbReference type="Gene3D" id="6.10.140.1330">
    <property type="match status" value="1"/>
</dbReference>
<feature type="transmembrane region" description="Helical" evidence="12">
    <location>
        <begin position="102"/>
        <end position="123"/>
    </location>
</feature>
<feature type="transmembrane region" description="Helical" evidence="12">
    <location>
        <begin position="280"/>
        <end position="303"/>
    </location>
</feature>
<name>A0A8J3G318_9PROT</name>
<keyword evidence="8" id="KW-0915">Sodium</keyword>
<keyword evidence="3" id="KW-0813">Transport</keyword>
<keyword evidence="7 12" id="KW-1133">Transmembrane helix</keyword>
<evidence type="ECO:0000259" key="13">
    <source>
        <dbReference type="Pfam" id="PF00999"/>
    </source>
</evidence>
<evidence type="ECO:0000256" key="10">
    <source>
        <dbReference type="ARBA" id="ARBA00023136"/>
    </source>
</evidence>
<evidence type="ECO:0000256" key="5">
    <source>
        <dbReference type="ARBA" id="ARBA00022475"/>
    </source>
</evidence>
<feature type="transmembrane region" description="Helical" evidence="12">
    <location>
        <begin position="135"/>
        <end position="156"/>
    </location>
</feature>
<feature type="transmembrane region" description="Helical" evidence="12">
    <location>
        <begin position="381"/>
        <end position="404"/>
    </location>
</feature>
<feature type="transmembrane region" description="Helical" evidence="12">
    <location>
        <begin position="73"/>
        <end position="90"/>
    </location>
</feature>
<comment type="subcellular location">
    <subcellularLocation>
        <location evidence="1">Cell membrane</location>
        <topology evidence="1">Multi-pass membrane protein</topology>
    </subcellularLocation>
</comment>
<dbReference type="GO" id="GO:0005886">
    <property type="term" value="C:plasma membrane"/>
    <property type="evidence" value="ECO:0007669"/>
    <property type="project" value="UniProtKB-SubCell"/>
</dbReference>
<evidence type="ECO:0000256" key="11">
    <source>
        <dbReference type="ARBA" id="ARBA00023201"/>
    </source>
</evidence>
<evidence type="ECO:0000313" key="15">
    <source>
        <dbReference type="Proteomes" id="UP000634004"/>
    </source>
</evidence>
<keyword evidence="11" id="KW-0739">Sodium transport</keyword>
<feature type="transmembrane region" description="Helical" evidence="12">
    <location>
        <begin position="32"/>
        <end position="53"/>
    </location>
</feature>
<dbReference type="Pfam" id="PF00999">
    <property type="entry name" value="Na_H_Exchanger"/>
    <property type="match status" value="1"/>
</dbReference>
<accession>A0A8J3G318</accession>
<comment type="similarity">
    <text evidence="2">Belongs to the monovalent cation:proton antiporter 1 (CPA1) transporter (TC 2.A.36) family.</text>
</comment>
<sequence length="444" mass="47183">MLSLFEIAALLLVLSAVLSWFNRAYLKLPHTIGLLVMALVASFLVIALHAVIPGLQVYETLIGAIGQIDFNETLMKGMLGFLLFAGALHVDFAKLKSAKWSIGLMATLGVVMSTFIVGTGFWLLADLFNVELPYIWALVFGALISPTDPVAVLSILKTVKMPKTLETKIAGESLFNDGVGVVIFTLILAIATGGAAAHAMLEPTLFAGPIMATAPGAGIGVWDVVELFMVDAVGGAALGLIAGWVGYHMMERIDEAAIEILISLALVAGTYAIAQRIDILGHHLSGPIAVVVAGLMIGNRGAAFAMSENTRTALFGFWEMIDEILNSVLFLLIGLELLVLGLSPQFGLITLMAIPLVLMARLCAVYVPMKTLGTFKTFTKGAIPVLTWGGVRGGISVALALSLPDNEYKPLILTATYGIVIFSIIVQGLTIKKVVEKYVDPTLM</sequence>
<reference evidence="14" key="2">
    <citation type="submission" date="2020-09" db="EMBL/GenBank/DDBJ databases">
        <authorList>
            <person name="Sun Q."/>
            <person name="Kim S."/>
        </authorList>
    </citation>
    <scope>NUCLEOTIDE SEQUENCE</scope>
    <source>
        <strain evidence="14">KCTC 32513</strain>
    </source>
</reference>
<gene>
    <name evidence="14" type="ORF">GCM10009069_24080</name>
</gene>
<evidence type="ECO:0000256" key="12">
    <source>
        <dbReference type="SAM" id="Phobius"/>
    </source>
</evidence>
<feature type="transmembrane region" description="Helical" evidence="12">
    <location>
        <begin position="324"/>
        <end position="342"/>
    </location>
</feature>
<dbReference type="PANTHER" id="PTHR10110:SF195">
    <property type="entry name" value="NA(+)_H(+) ANTIPORTER NHAS2"/>
    <property type="match status" value="1"/>
</dbReference>
<dbReference type="Proteomes" id="UP000634004">
    <property type="component" value="Unassembled WGS sequence"/>
</dbReference>
<dbReference type="AlphaFoldDB" id="A0A8J3G318"/>
<dbReference type="GO" id="GO:0015385">
    <property type="term" value="F:sodium:proton antiporter activity"/>
    <property type="evidence" value="ECO:0007669"/>
    <property type="project" value="InterPro"/>
</dbReference>
<evidence type="ECO:0000256" key="4">
    <source>
        <dbReference type="ARBA" id="ARBA00022449"/>
    </source>
</evidence>
<comment type="caution">
    <text evidence="14">The sequence shown here is derived from an EMBL/GenBank/DDBJ whole genome shotgun (WGS) entry which is preliminary data.</text>
</comment>
<evidence type="ECO:0000256" key="6">
    <source>
        <dbReference type="ARBA" id="ARBA00022692"/>
    </source>
</evidence>